<gene>
    <name evidence="2" type="ORF">H2204_003285</name>
</gene>
<feature type="compositionally biased region" description="Basic and acidic residues" evidence="1">
    <location>
        <begin position="162"/>
        <end position="188"/>
    </location>
</feature>
<reference evidence="2" key="1">
    <citation type="submission" date="2022-10" db="EMBL/GenBank/DDBJ databases">
        <title>Culturing micro-colonial fungi from biological soil crusts in the Mojave desert and describing Neophaeococcomyces mojavensis, and introducing the new genera and species Taxawa tesnikishii.</title>
        <authorList>
            <person name="Kurbessoian T."/>
            <person name="Stajich J.E."/>
        </authorList>
    </citation>
    <scope>NUCLEOTIDE SEQUENCE</scope>
    <source>
        <strain evidence="2">TK_35</strain>
    </source>
</reference>
<protein>
    <submittedName>
        <fullName evidence="2">Uncharacterized protein</fullName>
    </submittedName>
</protein>
<accession>A0AA39D0I1</accession>
<evidence type="ECO:0000256" key="1">
    <source>
        <dbReference type="SAM" id="MobiDB-lite"/>
    </source>
</evidence>
<dbReference type="EMBL" id="JAPDRN010000014">
    <property type="protein sequence ID" value="KAJ9640656.1"/>
    <property type="molecule type" value="Genomic_DNA"/>
</dbReference>
<evidence type="ECO:0000313" key="2">
    <source>
        <dbReference type="EMBL" id="KAJ9640656.1"/>
    </source>
</evidence>
<comment type="caution">
    <text evidence="2">The sequence shown here is derived from an EMBL/GenBank/DDBJ whole genome shotgun (WGS) entry which is preliminary data.</text>
</comment>
<keyword evidence="3" id="KW-1185">Reference proteome</keyword>
<dbReference type="Proteomes" id="UP001172681">
    <property type="component" value="Unassembled WGS sequence"/>
</dbReference>
<dbReference type="AlphaFoldDB" id="A0AA39D0I1"/>
<name>A0AA39D0I1_9EURO</name>
<organism evidence="2 3">
    <name type="scientific">Knufia peltigerae</name>
    <dbReference type="NCBI Taxonomy" id="1002370"/>
    <lineage>
        <taxon>Eukaryota</taxon>
        <taxon>Fungi</taxon>
        <taxon>Dikarya</taxon>
        <taxon>Ascomycota</taxon>
        <taxon>Pezizomycotina</taxon>
        <taxon>Eurotiomycetes</taxon>
        <taxon>Chaetothyriomycetidae</taxon>
        <taxon>Chaetothyriales</taxon>
        <taxon>Trichomeriaceae</taxon>
        <taxon>Knufia</taxon>
    </lineage>
</organism>
<proteinExistence type="predicted"/>
<evidence type="ECO:0000313" key="3">
    <source>
        <dbReference type="Proteomes" id="UP001172681"/>
    </source>
</evidence>
<feature type="region of interest" description="Disordered" evidence="1">
    <location>
        <begin position="147"/>
        <end position="188"/>
    </location>
</feature>
<sequence length="203" mass="22388">MATGRGRPSPPQQPANASNTRVRISVISDDQEHVVKLANTLYDGTLQRSLICKAKALATSGEVRRCAPVILVDHWGRTHTSASTISLRWYYDNGLQTFQETFNIVDKLPCAAGVEHGGGTRNGGSRGGGGEWDAMLRVGVEPCPDGAPPSAYPYMSAPSDRNAQREQERRKREEELRKQYEEEKEAQVAKIKEKLLKKAAKRG</sequence>